<evidence type="ECO:0000256" key="1">
    <source>
        <dbReference type="SAM" id="MobiDB-lite"/>
    </source>
</evidence>
<dbReference type="VEuPathDB" id="FungiDB:ACJ73_10139"/>
<evidence type="ECO:0008006" key="4">
    <source>
        <dbReference type="Google" id="ProtNLM"/>
    </source>
</evidence>
<accession>A0A1J9P1I2</accession>
<dbReference type="STRING" id="1658174.A0A1J9P1I2"/>
<evidence type="ECO:0000313" key="2">
    <source>
        <dbReference type="EMBL" id="OJD09698.1"/>
    </source>
</evidence>
<dbReference type="Proteomes" id="UP000242791">
    <property type="component" value="Unassembled WGS sequence"/>
</dbReference>
<dbReference type="AlphaFoldDB" id="A0A1J9P1I2"/>
<name>A0A1J9P1I2_9EURO</name>
<reference evidence="2 3" key="1">
    <citation type="submission" date="2015-08" db="EMBL/GenBank/DDBJ databases">
        <title>Emmonsia species relationships and genome sequence.</title>
        <authorList>
            <person name="Cuomo C.A."/>
            <person name="Schwartz I.S."/>
            <person name="Kenyon C."/>
            <person name="De Hoog G.S."/>
            <person name="Govender N.P."/>
            <person name="Botha A."/>
            <person name="Moreno L."/>
            <person name="De Vries M."/>
            <person name="Munoz J.F."/>
            <person name="Stielow J.B."/>
        </authorList>
    </citation>
    <scope>NUCLEOTIDE SEQUENCE [LARGE SCALE GENOMIC DNA]</scope>
    <source>
        <strain evidence="2 3">EI222</strain>
    </source>
</reference>
<protein>
    <recommendedName>
        <fullName evidence="4">Aminoglycoside phosphotransferase domain-containing protein</fullName>
    </recommendedName>
</protein>
<organism evidence="2 3">
    <name type="scientific">Blastomyces percursus</name>
    <dbReference type="NCBI Taxonomy" id="1658174"/>
    <lineage>
        <taxon>Eukaryota</taxon>
        <taxon>Fungi</taxon>
        <taxon>Dikarya</taxon>
        <taxon>Ascomycota</taxon>
        <taxon>Pezizomycotina</taxon>
        <taxon>Eurotiomycetes</taxon>
        <taxon>Eurotiomycetidae</taxon>
        <taxon>Onygenales</taxon>
        <taxon>Ajellomycetaceae</taxon>
        <taxon>Blastomyces</taxon>
    </lineage>
</organism>
<sequence>MEEAEESADIDNDIDIDALANGAGGSGIVGEAHRDIFRQLLSLREPIEMGVPQLVHGDLAGNVHLRSTRENNRLDIIERGDDQEEEQEGREGRKEHVPGIIDFSLYFGPVEFAEIVIVADGLLWYDAGDEQVRLVGVDKYRLQMLVWALIFRIVASSEGEREKGIVDEAERNRYLRAVGIVRG</sequence>
<keyword evidence="3" id="KW-1185">Reference proteome</keyword>
<gene>
    <name evidence="2" type="ORF">ACJ73_10139</name>
</gene>
<dbReference type="EMBL" id="LGTZ01003420">
    <property type="protein sequence ID" value="OJD09698.1"/>
    <property type="molecule type" value="Genomic_DNA"/>
</dbReference>
<comment type="caution">
    <text evidence="2">The sequence shown here is derived from an EMBL/GenBank/DDBJ whole genome shotgun (WGS) entry which is preliminary data.</text>
</comment>
<proteinExistence type="predicted"/>
<dbReference type="OrthoDB" id="4187105at2759"/>
<evidence type="ECO:0000313" key="3">
    <source>
        <dbReference type="Proteomes" id="UP000242791"/>
    </source>
</evidence>
<feature type="region of interest" description="Disordered" evidence="1">
    <location>
        <begin position="74"/>
        <end position="94"/>
    </location>
</feature>